<dbReference type="PANTHER" id="PTHR35046:SF26">
    <property type="entry name" value="RNA-DIRECTED DNA POLYMERASE"/>
    <property type="match status" value="1"/>
</dbReference>
<dbReference type="SMART" id="SM00343">
    <property type="entry name" value="ZnF_C2HC"/>
    <property type="match status" value="1"/>
</dbReference>
<proteinExistence type="predicted"/>
<feature type="compositionally biased region" description="Low complexity" evidence="1">
    <location>
        <begin position="17"/>
        <end position="38"/>
    </location>
</feature>
<gene>
    <name evidence="3" type="ORF">POTOM_003475</name>
</gene>
<reference evidence="3" key="1">
    <citation type="journal article" date="2020" name="bioRxiv">
        <title>Hybrid origin of Populus tomentosa Carr. identified through genome sequencing and phylogenomic analysis.</title>
        <authorList>
            <person name="An X."/>
            <person name="Gao K."/>
            <person name="Chen Z."/>
            <person name="Li J."/>
            <person name="Yang X."/>
            <person name="Yang X."/>
            <person name="Zhou J."/>
            <person name="Guo T."/>
            <person name="Zhao T."/>
            <person name="Huang S."/>
            <person name="Miao D."/>
            <person name="Khan W.U."/>
            <person name="Rao P."/>
            <person name="Ye M."/>
            <person name="Lei B."/>
            <person name="Liao W."/>
            <person name="Wang J."/>
            <person name="Ji L."/>
            <person name="Li Y."/>
            <person name="Guo B."/>
            <person name="Mustafa N.S."/>
            <person name="Li S."/>
            <person name="Yun Q."/>
            <person name="Keller S.R."/>
            <person name="Mao J."/>
            <person name="Zhang R."/>
            <person name="Strauss S.H."/>
        </authorList>
    </citation>
    <scope>NUCLEOTIDE SEQUENCE</scope>
    <source>
        <strain evidence="3">GM15</strain>
        <tissue evidence="3">Leaf</tissue>
    </source>
</reference>
<evidence type="ECO:0000256" key="1">
    <source>
        <dbReference type="SAM" id="MobiDB-lite"/>
    </source>
</evidence>
<dbReference type="EMBL" id="JAAWWB010000001">
    <property type="protein sequence ID" value="KAG6794236.1"/>
    <property type="molecule type" value="Genomic_DNA"/>
</dbReference>
<dbReference type="PANTHER" id="PTHR35046">
    <property type="entry name" value="ZINC KNUCKLE (CCHC-TYPE) FAMILY PROTEIN"/>
    <property type="match status" value="1"/>
</dbReference>
<name>A0A8X8IYF2_POPTO</name>
<dbReference type="Pfam" id="PF24626">
    <property type="entry name" value="SH3_Tf2-1"/>
    <property type="match status" value="1"/>
</dbReference>
<dbReference type="InterPro" id="IPR005162">
    <property type="entry name" value="Retrotrans_gag_dom"/>
</dbReference>
<dbReference type="GO" id="GO:0003676">
    <property type="term" value="F:nucleic acid binding"/>
    <property type="evidence" value="ECO:0007669"/>
    <property type="project" value="InterPro"/>
</dbReference>
<evidence type="ECO:0000259" key="2">
    <source>
        <dbReference type="SMART" id="SM00343"/>
    </source>
</evidence>
<evidence type="ECO:0000313" key="4">
    <source>
        <dbReference type="Proteomes" id="UP000886885"/>
    </source>
</evidence>
<dbReference type="GO" id="GO:0008270">
    <property type="term" value="F:zinc ion binding"/>
    <property type="evidence" value="ECO:0007669"/>
    <property type="project" value="InterPro"/>
</dbReference>
<dbReference type="Pfam" id="PF03732">
    <property type="entry name" value="Retrotrans_gag"/>
    <property type="match status" value="1"/>
</dbReference>
<dbReference type="InterPro" id="IPR056924">
    <property type="entry name" value="SH3_Tf2-1"/>
</dbReference>
<accession>A0A8X8IYF2</accession>
<dbReference type="AlphaFoldDB" id="A0A8X8IYF2"/>
<evidence type="ECO:0000313" key="3">
    <source>
        <dbReference type="EMBL" id="KAG6794236.1"/>
    </source>
</evidence>
<dbReference type="InterPro" id="IPR001878">
    <property type="entry name" value="Znf_CCHC"/>
</dbReference>
<dbReference type="Proteomes" id="UP000886885">
    <property type="component" value="Chromosome 1A"/>
</dbReference>
<feature type="compositionally biased region" description="Basic and acidic residues" evidence="1">
    <location>
        <begin position="61"/>
        <end position="83"/>
    </location>
</feature>
<organism evidence="3 4">
    <name type="scientific">Populus tomentosa</name>
    <name type="common">Chinese white poplar</name>
    <dbReference type="NCBI Taxonomy" id="118781"/>
    <lineage>
        <taxon>Eukaryota</taxon>
        <taxon>Viridiplantae</taxon>
        <taxon>Streptophyta</taxon>
        <taxon>Embryophyta</taxon>
        <taxon>Tracheophyta</taxon>
        <taxon>Spermatophyta</taxon>
        <taxon>Magnoliopsida</taxon>
        <taxon>eudicotyledons</taxon>
        <taxon>Gunneridae</taxon>
        <taxon>Pentapetalae</taxon>
        <taxon>rosids</taxon>
        <taxon>fabids</taxon>
        <taxon>Malpighiales</taxon>
        <taxon>Salicaceae</taxon>
        <taxon>Saliceae</taxon>
        <taxon>Populus</taxon>
    </lineage>
</organism>
<sequence length="699" mass="80639">MPKTRSGHSYNIMDQGSNFPSSSNPNPNTDTLQASSSFQQQLDQLSQTLNVMMHRLDVIDERSNREVGRPQREAKRVPRRQEGVGDSEDEIEEVQLGGVRQRAVHGQPRDTDVQRNIWDELTRRMKVEVADFYGKLNPEAFFDWITSLEDYFDWFSVPEERKVQFVKLKLKGSARAWWSSVEERRRRTRQATMIEWEDMKARLEAKYLPVNYEQLIYEDMLQWNQNYRTIVDQYTERFHELTVRSKTNETESQVLARYLKGLKPEIRRDMLTARLYNVKEAYQLALQFERQTSGNTRLFYSADSGNFRFPVSTSAKPTVESTRGNVNGDVKGKEKAFGEGPQCYKCKGRGHFAVVCPTRDQRVAYICEKDLVFDDDESNHDENHILEETDSKEERIQATDLPICVMQHVLTGHQTKEDDRKVVLEPLHISAFEGPKNSNQMLTQFTFTIRHTAGRENKVADALSRRPHILTTTVNAASFEAMKNDYASDKQFKDIWAALQTSEAGLDFAAHMMSVHEEVRKKIALQTEVYAQHANLRRRDKQFEVGDQVLIRLRSERFPPGSYNKLHARRAGPFTVLKKLGPNAYVIDLPPTYAISLVFNIEDLTAFTGQNDVTPPTDDIPIRVPSTPCPSDVILAVIDHQFVSTRRGGYYKFLVQWAHKPLTDSVWLQGDEVHRLAPEVYRNYIQQYLPEASSLGGRQ</sequence>
<protein>
    <recommendedName>
        <fullName evidence="2">CCHC-type domain-containing protein</fullName>
    </recommendedName>
</protein>
<feature type="region of interest" description="Disordered" evidence="1">
    <location>
        <begin position="1"/>
        <end position="38"/>
    </location>
</feature>
<feature type="compositionally biased region" description="Polar residues" evidence="1">
    <location>
        <begin position="7"/>
        <end position="16"/>
    </location>
</feature>
<comment type="caution">
    <text evidence="3">The sequence shown here is derived from an EMBL/GenBank/DDBJ whole genome shotgun (WGS) entry which is preliminary data.</text>
</comment>
<dbReference type="OrthoDB" id="1934635at2759"/>
<keyword evidence="4" id="KW-1185">Reference proteome</keyword>
<feature type="region of interest" description="Disordered" evidence="1">
    <location>
        <begin position="61"/>
        <end position="108"/>
    </location>
</feature>
<feature type="domain" description="CCHC-type" evidence="2">
    <location>
        <begin position="342"/>
        <end position="358"/>
    </location>
</feature>